<gene>
    <name evidence="1" type="ORF">CJ305_06945</name>
</gene>
<comment type="caution">
    <text evidence="1">The sequence shown here is derived from an EMBL/GenBank/DDBJ whole genome shotgun (WGS) entry which is preliminary data.</text>
</comment>
<evidence type="ECO:0008006" key="3">
    <source>
        <dbReference type="Google" id="ProtNLM"/>
    </source>
</evidence>
<name>A0A2G1VSF2_9FLAO</name>
<dbReference type="AlphaFoldDB" id="A0A2G1VSF2"/>
<reference evidence="1 2" key="1">
    <citation type="submission" date="2017-08" db="EMBL/GenBank/DDBJ databases">
        <title>The whole genome shortgun sequences of strain Leeuwenhoekiella nanhaiensis G18 from the South China Sea.</title>
        <authorList>
            <person name="Liu Q."/>
        </authorList>
    </citation>
    <scope>NUCLEOTIDE SEQUENCE [LARGE SCALE GENOMIC DNA]</scope>
    <source>
        <strain evidence="1 2">G18</strain>
    </source>
</reference>
<organism evidence="1 2">
    <name type="scientific">Leeuwenhoekiella nanhaiensis</name>
    <dbReference type="NCBI Taxonomy" id="1655491"/>
    <lineage>
        <taxon>Bacteria</taxon>
        <taxon>Pseudomonadati</taxon>
        <taxon>Bacteroidota</taxon>
        <taxon>Flavobacteriia</taxon>
        <taxon>Flavobacteriales</taxon>
        <taxon>Flavobacteriaceae</taxon>
        <taxon>Leeuwenhoekiella</taxon>
    </lineage>
</organism>
<evidence type="ECO:0000313" key="2">
    <source>
        <dbReference type="Proteomes" id="UP000229433"/>
    </source>
</evidence>
<evidence type="ECO:0000313" key="1">
    <source>
        <dbReference type="EMBL" id="PHQ29707.1"/>
    </source>
</evidence>
<dbReference type="EMBL" id="NQXA01000003">
    <property type="protein sequence ID" value="PHQ29707.1"/>
    <property type="molecule type" value="Genomic_DNA"/>
</dbReference>
<dbReference type="RefSeq" id="WP_099645547.1">
    <property type="nucleotide sequence ID" value="NZ_KZ319289.1"/>
</dbReference>
<sequence length="208" mass="22765">MRLKEIFWVFIFLQGLSGFAQKRMLNTLDSQAVKGIFIDSDQVFEVFIKAVEGSGFSVNAEVEGETFETLKLDTKVENGLWHIETGRTYGFKNIDDKLAAHKVLSVVLYIEMPLNKEVWVDSDLASVQLTGAFDQINLNLSGGGCILNDFRGSGIVNTLRGSITAAVSDTRVLAESRNGIVNTKETSAGSHLLNLKTIDGDISVSQSE</sequence>
<dbReference type="OrthoDB" id="1144071at2"/>
<accession>A0A2G1VSF2</accession>
<keyword evidence="2" id="KW-1185">Reference proteome</keyword>
<proteinExistence type="predicted"/>
<dbReference type="Proteomes" id="UP000229433">
    <property type="component" value="Unassembled WGS sequence"/>
</dbReference>
<protein>
    <recommendedName>
        <fullName evidence="3">Adhesin domain-containing protein</fullName>
    </recommendedName>
</protein>